<keyword evidence="3" id="KW-0255">Endonuclease</keyword>
<proteinExistence type="predicted"/>
<dbReference type="AlphaFoldDB" id="A0A1H2J2G2"/>
<keyword evidence="3" id="KW-0540">Nuclease</keyword>
<organism evidence="3 4">
    <name type="scientific">Gordonia westfalica</name>
    <dbReference type="NCBI Taxonomy" id="158898"/>
    <lineage>
        <taxon>Bacteria</taxon>
        <taxon>Bacillati</taxon>
        <taxon>Actinomycetota</taxon>
        <taxon>Actinomycetes</taxon>
        <taxon>Mycobacteriales</taxon>
        <taxon>Gordoniaceae</taxon>
        <taxon>Gordonia</taxon>
    </lineage>
</organism>
<evidence type="ECO:0000313" key="3">
    <source>
        <dbReference type="EMBL" id="SDU50589.1"/>
    </source>
</evidence>
<protein>
    <submittedName>
        <fullName evidence="3">HNH endonuclease</fullName>
    </submittedName>
</protein>
<dbReference type="Proteomes" id="UP000183180">
    <property type="component" value="Unassembled WGS sequence"/>
</dbReference>
<dbReference type="InterPro" id="IPR003615">
    <property type="entry name" value="HNH_nuc"/>
</dbReference>
<evidence type="ECO:0000256" key="1">
    <source>
        <dbReference type="SAM" id="MobiDB-lite"/>
    </source>
</evidence>
<sequence>MTALPAWAGDYSRRLTALCLATYGDTCHLCGRPGATTADHLIPRSVSYDDSLANLRPAHQRCNSARGAMPIETWRARFTASTAPRSSRWSRPSSSLTPQVSAALRPAAFFSPNAQNKGSVHTEKPSETTKGPDNATT</sequence>
<reference evidence="3 4" key="1">
    <citation type="submission" date="2016-10" db="EMBL/GenBank/DDBJ databases">
        <authorList>
            <person name="de Groot N.N."/>
        </authorList>
    </citation>
    <scope>NUCLEOTIDE SEQUENCE [LARGE SCALE GENOMIC DNA]</scope>
    <source>
        <strain evidence="3 4">DSM 44215</strain>
    </source>
</reference>
<dbReference type="GO" id="GO:0003676">
    <property type="term" value="F:nucleic acid binding"/>
    <property type="evidence" value="ECO:0007669"/>
    <property type="project" value="InterPro"/>
</dbReference>
<feature type="compositionally biased region" description="Low complexity" evidence="1">
    <location>
        <begin position="81"/>
        <end position="98"/>
    </location>
</feature>
<dbReference type="InterPro" id="IPR002711">
    <property type="entry name" value="HNH"/>
</dbReference>
<dbReference type="GO" id="GO:0004519">
    <property type="term" value="F:endonuclease activity"/>
    <property type="evidence" value="ECO:0007669"/>
    <property type="project" value="UniProtKB-KW"/>
</dbReference>
<dbReference type="CDD" id="cd00085">
    <property type="entry name" value="HNHc"/>
    <property type="match status" value="1"/>
</dbReference>
<feature type="region of interest" description="Disordered" evidence="1">
    <location>
        <begin position="106"/>
        <end position="137"/>
    </location>
</feature>
<dbReference type="EMBL" id="FNLM01000034">
    <property type="protein sequence ID" value="SDU50589.1"/>
    <property type="molecule type" value="Genomic_DNA"/>
</dbReference>
<dbReference type="Gene3D" id="1.10.30.50">
    <property type="match status" value="1"/>
</dbReference>
<keyword evidence="3" id="KW-0378">Hydrolase</keyword>
<evidence type="ECO:0000313" key="4">
    <source>
        <dbReference type="Proteomes" id="UP000183180"/>
    </source>
</evidence>
<accession>A0A1H2J2G2</accession>
<dbReference type="GO" id="GO:0008270">
    <property type="term" value="F:zinc ion binding"/>
    <property type="evidence" value="ECO:0007669"/>
    <property type="project" value="InterPro"/>
</dbReference>
<feature type="compositionally biased region" description="Polar residues" evidence="1">
    <location>
        <begin position="128"/>
        <end position="137"/>
    </location>
</feature>
<dbReference type="STRING" id="158898.SAMN04488548_1341664"/>
<name>A0A1H2J2G2_9ACTN</name>
<feature type="region of interest" description="Disordered" evidence="1">
    <location>
        <begin position="81"/>
        <end position="100"/>
    </location>
</feature>
<evidence type="ECO:0000259" key="2">
    <source>
        <dbReference type="SMART" id="SM00507"/>
    </source>
</evidence>
<feature type="domain" description="HNH nuclease" evidence="2">
    <location>
        <begin position="14"/>
        <end position="64"/>
    </location>
</feature>
<dbReference type="Pfam" id="PF01844">
    <property type="entry name" value="HNH"/>
    <property type="match status" value="1"/>
</dbReference>
<dbReference type="OrthoDB" id="4380699at2"/>
<gene>
    <name evidence="3" type="ORF">SAMN04488548_1341664</name>
</gene>
<dbReference type="SMART" id="SM00507">
    <property type="entry name" value="HNHc"/>
    <property type="match status" value="1"/>
</dbReference>